<keyword evidence="1" id="KW-0732">Signal</keyword>
<evidence type="ECO:0000256" key="1">
    <source>
        <dbReference type="SAM" id="SignalP"/>
    </source>
</evidence>
<accession>A0ABV6LSA6</accession>
<evidence type="ECO:0000259" key="2">
    <source>
        <dbReference type="SMART" id="SM00646"/>
    </source>
</evidence>
<dbReference type="SUPFAM" id="SSF53187">
    <property type="entry name" value="Zn-dependent exopeptidases"/>
    <property type="match status" value="1"/>
</dbReference>
<dbReference type="InterPro" id="IPR007253">
    <property type="entry name" value="Cell_wall-bd_2"/>
</dbReference>
<evidence type="ECO:0000313" key="4">
    <source>
        <dbReference type="Proteomes" id="UP001589836"/>
    </source>
</evidence>
<feature type="domain" description="MurNAc-LAA" evidence="2">
    <location>
        <begin position="105"/>
        <end position="236"/>
    </location>
</feature>
<proteinExistence type="predicted"/>
<dbReference type="RefSeq" id="WP_377350381.1">
    <property type="nucleotide sequence ID" value="NZ_JBHLTP010000013.1"/>
</dbReference>
<comment type="caution">
    <text evidence="3">The sequence shown here is derived from an EMBL/GenBank/DDBJ whole genome shotgun (WGS) entry which is preliminary data.</text>
</comment>
<dbReference type="Pfam" id="PF01520">
    <property type="entry name" value="Amidase_3"/>
    <property type="match status" value="1"/>
</dbReference>
<keyword evidence="4" id="KW-1185">Reference proteome</keyword>
<dbReference type="SMART" id="SM00646">
    <property type="entry name" value="Ami_3"/>
    <property type="match status" value="1"/>
</dbReference>
<dbReference type="Gene3D" id="3.40.630.40">
    <property type="entry name" value="Zn-dependent exopeptidases"/>
    <property type="match status" value="1"/>
</dbReference>
<sequence length="746" mass="83081">MRKSIVFILFVSVFGMLFFPNPAQAGSKNTIIIDPGHGGRYTGTAGYSGNSTGYAEKHANLEVSLKLRDKLERRGYTVHMTRTSNSKDFGYPLHTDLGNRSDLANELAEGNNNHTILLSVHHNASGWSPSTRGYETYYFDIENGIDQNYPPDPLQIEYSPESRRLAHTIHNQIINNVPISEGPNGIKANDLFVTRNAHMPAALLELGYMSNPDEERLIKTDKYQNKASEEIANAVDQYFDVYEVYDHEDNRLKIYESKNKALDYAKSKSNVYVLDKSKQKQIYNSIAKDFGVYHTSQEDINKLFVSKEDAINYAEDWKHTRVVNNKTGDILWSNYMSKDFVVQQRSNGTISRHYQEDQAIEYAKDHKDTQVVNLTNGKVVWNNYLRTKYKVTHAEKGVLKEFYHKGPAIDYADTWAGTTVVNMRNNATVWENDKKAGSFTFQTEEISSNNRVRTAVEVSKKLYPNGFSSGHSAKTVILATAHAYADALSAAPLAAQEGNAPILLTNPNSMEQEVEQEIHRLNTKRVVILGGPNAVSASIEDKLEKKGLSVDRIAGNNRVQTNQKINDRLDDVDGAMVASSSSFPDALGAAPIAAMKDWAIVLTDKTMDPASKEYVNFKDVAIVGGDGVVSNSVENALIDQNGKDRVIRLAGDQRYETQNEILTYFEEDISSAHTLTATGENFPDGLTASSLAVKYHAPLVLVGKEVDRSMDGFLQQYGNENAIESLKVVGGVLKDNVVHNISNYLD</sequence>
<dbReference type="CDD" id="cd02696">
    <property type="entry name" value="MurNAc-LAA"/>
    <property type="match status" value="1"/>
</dbReference>
<dbReference type="PANTHER" id="PTHR30032:SF8">
    <property type="entry name" value="GERMINATION-SPECIFIC N-ACETYLMURAMOYL-L-ALANINE AMIDASE"/>
    <property type="match status" value="1"/>
</dbReference>
<name>A0ABV6LSA6_9BACI</name>
<organism evidence="3 4">
    <name type="scientific">Pontibacillus salicampi</name>
    <dbReference type="NCBI Taxonomy" id="1449801"/>
    <lineage>
        <taxon>Bacteria</taxon>
        <taxon>Bacillati</taxon>
        <taxon>Bacillota</taxon>
        <taxon>Bacilli</taxon>
        <taxon>Bacillales</taxon>
        <taxon>Bacillaceae</taxon>
        <taxon>Pontibacillus</taxon>
    </lineage>
</organism>
<dbReference type="InterPro" id="IPR002508">
    <property type="entry name" value="MurNAc-LAA_cat"/>
</dbReference>
<dbReference type="EMBL" id="JBHLTP010000013">
    <property type="protein sequence ID" value="MFC0525291.1"/>
    <property type="molecule type" value="Genomic_DNA"/>
</dbReference>
<feature type="chain" id="PRO_5045808840" evidence="1">
    <location>
        <begin position="26"/>
        <end position="746"/>
    </location>
</feature>
<gene>
    <name evidence="3" type="ORF">ACFFGV_17045</name>
</gene>
<reference evidence="3 4" key="1">
    <citation type="submission" date="2024-09" db="EMBL/GenBank/DDBJ databases">
        <authorList>
            <person name="Sun Q."/>
            <person name="Mori K."/>
        </authorList>
    </citation>
    <scope>NUCLEOTIDE SEQUENCE [LARGE SCALE GENOMIC DNA]</scope>
    <source>
        <strain evidence="3 4">NCAIM B.02529</strain>
    </source>
</reference>
<dbReference type="Gene3D" id="3.40.50.12090">
    <property type="match status" value="2"/>
</dbReference>
<protein>
    <submittedName>
        <fullName evidence="3">Cell wall-binding repeat-containing protein</fullName>
    </submittedName>
</protein>
<evidence type="ECO:0000313" key="3">
    <source>
        <dbReference type="EMBL" id="MFC0525291.1"/>
    </source>
</evidence>
<feature type="signal peptide" evidence="1">
    <location>
        <begin position="1"/>
        <end position="25"/>
    </location>
</feature>
<dbReference type="PANTHER" id="PTHR30032">
    <property type="entry name" value="N-ACETYLMURAMOYL-L-ALANINE AMIDASE-RELATED"/>
    <property type="match status" value="1"/>
</dbReference>
<dbReference type="InterPro" id="IPR051922">
    <property type="entry name" value="Bact_Sporulation_Assoc"/>
</dbReference>
<dbReference type="Pfam" id="PF04122">
    <property type="entry name" value="CW_binding_2"/>
    <property type="match status" value="3"/>
</dbReference>
<dbReference type="Proteomes" id="UP001589836">
    <property type="component" value="Unassembled WGS sequence"/>
</dbReference>